<organism evidence="2 3">
    <name type="scientific">Candidula unifasciata</name>
    <dbReference type="NCBI Taxonomy" id="100452"/>
    <lineage>
        <taxon>Eukaryota</taxon>
        <taxon>Metazoa</taxon>
        <taxon>Spiralia</taxon>
        <taxon>Lophotrochozoa</taxon>
        <taxon>Mollusca</taxon>
        <taxon>Gastropoda</taxon>
        <taxon>Heterobranchia</taxon>
        <taxon>Euthyneura</taxon>
        <taxon>Panpulmonata</taxon>
        <taxon>Eupulmonata</taxon>
        <taxon>Stylommatophora</taxon>
        <taxon>Helicina</taxon>
        <taxon>Helicoidea</taxon>
        <taxon>Geomitridae</taxon>
        <taxon>Candidula</taxon>
    </lineage>
</organism>
<evidence type="ECO:0000313" key="2">
    <source>
        <dbReference type="EMBL" id="CAG5117560.1"/>
    </source>
</evidence>
<protein>
    <submittedName>
        <fullName evidence="2">Uncharacterized protein</fullName>
    </submittedName>
</protein>
<keyword evidence="1" id="KW-0812">Transmembrane</keyword>
<keyword evidence="3" id="KW-1185">Reference proteome</keyword>
<keyword evidence="1" id="KW-1133">Transmembrane helix</keyword>
<feature type="non-terminal residue" evidence="2">
    <location>
        <position position="1"/>
    </location>
</feature>
<evidence type="ECO:0000256" key="1">
    <source>
        <dbReference type="SAM" id="Phobius"/>
    </source>
</evidence>
<feature type="transmembrane region" description="Helical" evidence="1">
    <location>
        <begin position="6"/>
        <end position="29"/>
    </location>
</feature>
<evidence type="ECO:0000313" key="3">
    <source>
        <dbReference type="Proteomes" id="UP000678393"/>
    </source>
</evidence>
<sequence>WFKAVQGLMACSVVTSLIALIVGLFSLCCYCKNCNPHQATVAFVGLTFLLVAAAVCLFGAKGHQVYDLNVFQSEDPYIPRPIFSWSFWVAVGAAVLAFISSLFFCCVGETNDDEYV</sequence>
<dbReference type="Gene3D" id="1.20.140.150">
    <property type="match status" value="1"/>
</dbReference>
<accession>A0A8S3YRI6</accession>
<dbReference type="Proteomes" id="UP000678393">
    <property type="component" value="Unassembled WGS sequence"/>
</dbReference>
<comment type="caution">
    <text evidence="2">The sequence shown here is derived from an EMBL/GenBank/DDBJ whole genome shotgun (WGS) entry which is preliminary data.</text>
</comment>
<dbReference type="PANTHER" id="PTHR21284:SF12">
    <property type="entry name" value="EG:80H7.2 PROTEIN"/>
    <property type="match status" value="1"/>
</dbReference>
<name>A0A8S3YRI6_9EUPU</name>
<reference evidence="2" key="1">
    <citation type="submission" date="2021-04" db="EMBL/GenBank/DDBJ databases">
        <authorList>
            <consortium name="Molecular Ecology Group"/>
        </authorList>
    </citation>
    <scope>NUCLEOTIDE SEQUENCE</scope>
</reference>
<dbReference type="OrthoDB" id="6102094at2759"/>
<keyword evidence="1" id="KW-0472">Membrane</keyword>
<feature type="transmembrane region" description="Helical" evidence="1">
    <location>
        <begin position="82"/>
        <end position="107"/>
    </location>
</feature>
<dbReference type="AlphaFoldDB" id="A0A8S3YRI6"/>
<feature type="transmembrane region" description="Helical" evidence="1">
    <location>
        <begin position="41"/>
        <end position="62"/>
    </location>
</feature>
<dbReference type="PANTHER" id="PTHR21284">
    <property type="entry name" value="EG:80H7.2 PROTEIN"/>
    <property type="match status" value="1"/>
</dbReference>
<gene>
    <name evidence="2" type="ORF">CUNI_LOCUS3118</name>
</gene>
<dbReference type="EMBL" id="CAJHNH020000424">
    <property type="protein sequence ID" value="CAG5117560.1"/>
    <property type="molecule type" value="Genomic_DNA"/>
</dbReference>
<proteinExistence type="predicted"/>